<proteinExistence type="inferred from homology"/>
<evidence type="ECO:0000256" key="8">
    <source>
        <dbReference type="ARBA" id="ARBA00023027"/>
    </source>
</evidence>
<evidence type="ECO:0000256" key="9">
    <source>
        <dbReference type="ARBA" id="ARBA00048721"/>
    </source>
</evidence>
<evidence type="ECO:0000256" key="6">
    <source>
        <dbReference type="ARBA" id="ARBA00022741"/>
    </source>
</evidence>
<dbReference type="NCBIfam" id="TIGR00482">
    <property type="entry name" value="nicotinate (nicotinamide) nucleotide adenylyltransferase"/>
    <property type="match status" value="1"/>
</dbReference>
<dbReference type="CDD" id="cd02165">
    <property type="entry name" value="NMNAT"/>
    <property type="match status" value="1"/>
</dbReference>
<dbReference type="NCBIfam" id="TIGR00125">
    <property type="entry name" value="cyt_tran_rel"/>
    <property type="match status" value="1"/>
</dbReference>
<evidence type="ECO:0000256" key="1">
    <source>
        <dbReference type="ARBA" id="ARBA00002324"/>
    </source>
</evidence>
<keyword evidence="6 10" id="KW-0547">Nucleotide-binding</keyword>
<dbReference type="Pfam" id="PF01467">
    <property type="entry name" value="CTP_transf_like"/>
    <property type="match status" value="1"/>
</dbReference>
<evidence type="ECO:0000256" key="2">
    <source>
        <dbReference type="ARBA" id="ARBA00005019"/>
    </source>
</evidence>
<dbReference type="RefSeq" id="WP_416274320.1">
    <property type="nucleotide sequence ID" value="NZ_AYYP01000019.1"/>
</dbReference>
<comment type="function">
    <text evidence="1 10">Catalyzes the reversible adenylation of nicotinate mononucleotide (NaMN) to nicotinic acid adenine dinucleotide (NaAD).</text>
</comment>
<sequence>MFSVTVYTVKTPQVAVLSQVDYQGPKKKVGLLGGTFNPPHLGHLVMADQVLDQLDLDEVLLMPDNLPPHVDTKETIAAKQRLEMVKLSVEGNPKLGIEDIELKRGGVSYSYDTVKYLKQLHPENDYYFIIGGDMVEYLPKWYRIDELVKMIQFVAVSREGFKRTSKYPLLWVDVPTIGVSSSLIRQKVAQGCSIKYLVTDGVAQYIDKEGLYRE</sequence>
<dbReference type="HAMAP" id="MF_00244">
    <property type="entry name" value="NaMN_adenylyltr"/>
    <property type="match status" value="1"/>
</dbReference>
<dbReference type="PANTHER" id="PTHR39321">
    <property type="entry name" value="NICOTINATE-NUCLEOTIDE ADENYLYLTRANSFERASE-RELATED"/>
    <property type="match status" value="1"/>
</dbReference>
<dbReference type="GO" id="GO:0005524">
    <property type="term" value="F:ATP binding"/>
    <property type="evidence" value="ECO:0007669"/>
    <property type="project" value="UniProtKB-KW"/>
</dbReference>
<keyword evidence="13" id="KW-1185">Reference proteome</keyword>
<accession>A0A0R2AM20</accession>
<dbReference type="UniPathway" id="UPA00253">
    <property type="reaction ID" value="UER00332"/>
</dbReference>
<keyword evidence="7 10" id="KW-0067">ATP-binding</keyword>
<comment type="catalytic activity">
    <reaction evidence="9 10">
        <text>nicotinate beta-D-ribonucleotide + ATP + H(+) = deamido-NAD(+) + diphosphate</text>
        <dbReference type="Rhea" id="RHEA:22860"/>
        <dbReference type="ChEBI" id="CHEBI:15378"/>
        <dbReference type="ChEBI" id="CHEBI:30616"/>
        <dbReference type="ChEBI" id="CHEBI:33019"/>
        <dbReference type="ChEBI" id="CHEBI:57502"/>
        <dbReference type="ChEBI" id="CHEBI:58437"/>
        <dbReference type="EC" id="2.7.7.18"/>
    </reaction>
</comment>
<protein>
    <recommendedName>
        <fullName evidence="10">Probable nicotinate-nucleotide adenylyltransferase</fullName>
        <ecNumber evidence="10">2.7.7.18</ecNumber>
    </recommendedName>
    <alternativeName>
        <fullName evidence="10">Deamido-NAD(+) diphosphorylase</fullName>
    </alternativeName>
    <alternativeName>
        <fullName evidence="10">Deamido-NAD(+) pyrophosphorylase</fullName>
    </alternativeName>
    <alternativeName>
        <fullName evidence="10">Nicotinate mononucleotide adenylyltransferase</fullName>
        <shortName evidence="10">NaMN adenylyltransferase</shortName>
    </alternativeName>
</protein>
<comment type="caution">
    <text evidence="12">The sequence shown here is derived from an EMBL/GenBank/DDBJ whole genome shotgun (WGS) entry which is preliminary data.</text>
</comment>
<keyword evidence="5 10" id="KW-0548">Nucleotidyltransferase</keyword>
<evidence type="ECO:0000256" key="3">
    <source>
        <dbReference type="ARBA" id="ARBA00022642"/>
    </source>
</evidence>
<dbReference type="PATRIC" id="fig|1423718.3.peg.1547"/>
<dbReference type="NCBIfam" id="NF000841">
    <property type="entry name" value="PRK00071.1-4"/>
    <property type="match status" value="1"/>
</dbReference>
<dbReference type="EMBL" id="AYYP01000019">
    <property type="protein sequence ID" value="KRM65129.1"/>
    <property type="molecule type" value="Genomic_DNA"/>
</dbReference>
<evidence type="ECO:0000256" key="7">
    <source>
        <dbReference type="ARBA" id="ARBA00022840"/>
    </source>
</evidence>
<keyword evidence="4 10" id="KW-0808">Transferase</keyword>
<organism evidence="12 13">
    <name type="scientific">Ligilactobacillus agilis DSM 20509</name>
    <dbReference type="NCBI Taxonomy" id="1423718"/>
    <lineage>
        <taxon>Bacteria</taxon>
        <taxon>Bacillati</taxon>
        <taxon>Bacillota</taxon>
        <taxon>Bacilli</taxon>
        <taxon>Lactobacillales</taxon>
        <taxon>Lactobacillaceae</taxon>
        <taxon>Ligilactobacillus</taxon>
    </lineage>
</organism>
<feature type="domain" description="Cytidyltransferase-like" evidence="11">
    <location>
        <begin position="31"/>
        <end position="187"/>
    </location>
</feature>
<dbReference type="GO" id="GO:0009435">
    <property type="term" value="P:NAD+ biosynthetic process"/>
    <property type="evidence" value="ECO:0007669"/>
    <property type="project" value="UniProtKB-UniRule"/>
</dbReference>
<dbReference type="AlphaFoldDB" id="A0A0R2AM20"/>
<dbReference type="PANTHER" id="PTHR39321:SF3">
    <property type="entry name" value="PHOSPHOPANTETHEINE ADENYLYLTRANSFERASE"/>
    <property type="match status" value="1"/>
</dbReference>
<reference evidence="12 13" key="1">
    <citation type="journal article" date="2015" name="Genome Announc.">
        <title>Expanding the biotechnology potential of lactobacilli through comparative genomics of 213 strains and associated genera.</title>
        <authorList>
            <person name="Sun Z."/>
            <person name="Harris H.M."/>
            <person name="McCann A."/>
            <person name="Guo C."/>
            <person name="Argimon S."/>
            <person name="Zhang W."/>
            <person name="Yang X."/>
            <person name="Jeffery I.B."/>
            <person name="Cooney J.C."/>
            <person name="Kagawa T.F."/>
            <person name="Liu W."/>
            <person name="Song Y."/>
            <person name="Salvetti E."/>
            <person name="Wrobel A."/>
            <person name="Rasinkangas P."/>
            <person name="Parkhill J."/>
            <person name="Rea M.C."/>
            <person name="O'Sullivan O."/>
            <person name="Ritari J."/>
            <person name="Douillard F.P."/>
            <person name="Paul Ross R."/>
            <person name="Yang R."/>
            <person name="Briner A.E."/>
            <person name="Felis G.E."/>
            <person name="de Vos W.M."/>
            <person name="Barrangou R."/>
            <person name="Klaenhammer T.R."/>
            <person name="Caufield P.W."/>
            <person name="Cui Y."/>
            <person name="Zhang H."/>
            <person name="O'Toole P.W."/>
        </authorList>
    </citation>
    <scope>NUCLEOTIDE SEQUENCE [LARGE SCALE GENOMIC DNA]</scope>
    <source>
        <strain evidence="12 13">DSM 20509</strain>
    </source>
</reference>
<comment type="similarity">
    <text evidence="10">Belongs to the NadD family.</text>
</comment>
<dbReference type="NCBIfam" id="NF000840">
    <property type="entry name" value="PRK00071.1-3"/>
    <property type="match status" value="1"/>
</dbReference>
<name>A0A0R2AM20_9LACO</name>
<dbReference type="InterPro" id="IPR014729">
    <property type="entry name" value="Rossmann-like_a/b/a_fold"/>
</dbReference>
<dbReference type="SUPFAM" id="SSF52374">
    <property type="entry name" value="Nucleotidylyl transferase"/>
    <property type="match status" value="1"/>
</dbReference>
<dbReference type="Gene3D" id="3.40.50.620">
    <property type="entry name" value="HUPs"/>
    <property type="match status" value="1"/>
</dbReference>
<dbReference type="EC" id="2.7.7.18" evidence="10"/>
<evidence type="ECO:0000259" key="11">
    <source>
        <dbReference type="Pfam" id="PF01467"/>
    </source>
</evidence>
<dbReference type="GO" id="GO:0004515">
    <property type="term" value="F:nicotinate-nucleotide adenylyltransferase activity"/>
    <property type="evidence" value="ECO:0007669"/>
    <property type="project" value="UniProtKB-UniRule"/>
</dbReference>
<evidence type="ECO:0000313" key="12">
    <source>
        <dbReference type="EMBL" id="KRM65129.1"/>
    </source>
</evidence>
<evidence type="ECO:0000256" key="5">
    <source>
        <dbReference type="ARBA" id="ARBA00022695"/>
    </source>
</evidence>
<keyword evidence="8 10" id="KW-0520">NAD</keyword>
<dbReference type="Proteomes" id="UP000051008">
    <property type="component" value="Unassembled WGS sequence"/>
</dbReference>
<comment type="pathway">
    <text evidence="2 10">Cofactor biosynthesis; NAD(+) biosynthesis; deamido-NAD(+) from nicotinate D-ribonucleotide: step 1/1.</text>
</comment>
<evidence type="ECO:0000256" key="10">
    <source>
        <dbReference type="HAMAP-Rule" id="MF_00244"/>
    </source>
</evidence>
<dbReference type="InterPro" id="IPR005248">
    <property type="entry name" value="NadD/NMNAT"/>
</dbReference>
<gene>
    <name evidence="10" type="primary">nadD</name>
    <name evidence="12" type="ORF">FC14_GL001482</name>
</gene>
<evidence type="ECO:0000313" key="13">
    <source>
        <dbReference type="Proteomes" id="UP000051008"/>
    </source>
</evidence>
<keyword evidence="3 10" id="KW-0662">Pyridine nucleotide biosynthesis</keyword>
<evidence type="ECO:0000256" key="4">
    <source>
        <dbReference type="ARBA" id="ARBA00022679"/>
    </source>
</evidence>
<dbReference type="InterPro" id="IPR004821">
    <property type="entry name" value="Cyt_trans-like"/>
</dbReference>